<gene>
    <name evidence="1" type="ORF">PXEA_LOCUS17090</name>
</gene>
<dbReference type="Proteomes" id="UP000784294">
    <property type="component" value="Unassembled WGS sequence"/>
</dbReference>
<accession>A0A448WYZ3</accession>
<evidence type="ECO:0000313" key="2">
    <source>
        <dbReference type="Proteomes" id="UP000784294"/>
    </source>
</evidence>
<dbReference type="EMBL" id="CAAALY010063085">
    <property type="protein sequence ID" value="VEL23650.1"/>
    <property type="molecule type" value="Genomic_DNA"/>
</dbReference>
<name>A0A448WYZ3_9PLAT</name>
<proteinExistence type="predicted"/>
<comment type="caution">
    <text evidence="1">The sequence shown here is derived from an EMBL/GenBank/DDBJ whole genome shotgun (WGS) entry which is preliminary data.</text>
</comment>
<organism evidence="1 2">
    <name type="scientific">Protopolystoma xenopodis</name>
    <dbReference type="NCBI Taxonomy" id="117903"/>
    <lineage>
        <taxon>Eukaryota</taxon>
        <taxon>Metazoa</taxon>
        <taxon>Spiralia</taxon>
        <taxon>Lophotrochozoa</taxon>
        <taxon>Platyhelminthes</taxon>
        <taxon>Monogenea</taxon>
        <taxon>Polyopisthocotylea</taxon>
        <taxon>Polystomatidea</taxon>
        <taxon>Polystomatidae</taxon>
        <taxon>Protopolystoma</taxon>
    </lineage>
</organism>
<protein>
    <submittedName>
        <fullName evidence="1">Uncharacterized protein</fullName>
    </submittedName>
</protein>
<evidence type="ECO:0000313" key="1">
    <source>
        <dbReference type="EMBL" id="VEL23650.1"/>
    </source>
</evidence>
<dbReference type="AlphaFoldDB" id="A0A448WYZ3"/>
<keyword evidence="2" id="KW-1185">Reference proteome</keyword>
<dbReference type="OrthoDB" id="444945at2759"/>
<reference evidence="1" key="1">
    <citation type="submission" date="2018-11" db="EMBL/GenBank/DDBJ databases">
        <authorList>
            <consortium name="Pathogen Informatics"/>
        </authorList>
    </citation>
    <scope>NUCLEOTIDE SEQUENCE</scope>
</reference>
<sequence length="112" mass="12695">MARVKAEFLQHLYQLPAFAPILSVSDQQIGGHTLTTQSNAVSNKTYPPEALWPSNPDLFLELIARQTGKLLKVRCLQVITFFEDMRPGRGFLSFYRCCLTLFPQLGHIGRKT</sequence>